<evidence type="ECO:0000256" key="2">
    <source>
        <dbReference type="ARBA" id="ARBA00023012"/>
    </source>
</evidence>
<organism evidence="5 6">
    <name type="scientific">Pontibacter arcticus</name>
    <dbReference type="NCBI Taxonomy" id="2080288"/>
    <lineage>
        <taxon>Bacteria</taxon>
        <taxon>Pseudomonadati</taxon>
        <taxon>Bacteroidota</taxon>
        <taxon>Cytophagia</taxon>
        <taxon>Cytophagales</taxon>
        <taxon>Hymenobacteraceae</taxon>
        <taxon>Pontibacter</taxon>
    </lineage>
</organism>
<dbReference type="AlphaFoldDB" id="A0A364RF48"/>
<dbReference type="GO" id="GO:0000160">
    <property type="term" value="P:phosphorelay signal transduction system"/>
    <property type="evidence" value="ECO:0007669"/>
    <property type="project" value="UniProtKB-KW"/>
</dbReference>
<dbReference type="Gene3D" id="3.40.50.2300">
    <property type="match status" value="1"/>
</dbReference>
<dbReference type="PROSITE" id="PS50110">
    <property type="entry name" value="RESPONSE_REGULATORY"/>
    <property type="match status" value="1"/>
</dbReference>
<gene>
    <name evidence="5" type="ORF">DP923_06980</name>
</gene>
<reference evidence="5 6" key="2">
    <citation type="submission" date="2018-07" db="EMBL/GenBank/DDBJ databases">
        <title>Pontibacter sp. 2b14 genomic sequence and assembly.</title>
        <authorList>
            <person name="Du Z.-J."/>
        </authorList>
    </citation>
    <scope>NUCLEOTIDE SEQUENCE [LARGE SCALE GENOMIC DNA]</scope>
    <source>
        <strain evidence="5 6">2b14</strain>
    </source>
</reference>
<evidence type="ECO:0000313" key="6">
    <source>
        <dbReference type="Proteomes" id="UP000251692"/>
    </source>
</evidence>
<dbReference type="PANTHER" id="PTHR45339:SF1">
    <property type="entry name" value="HYBRID SIGNAL TRANSDUCTION HISTIDINE KINASE J"/>
    <property type="match status" value="1"/>
</dbReference>
<dbReference type="EMBL" id="QMDV01000002">
    <property type="protein sequence ID" value="RAU82978.1"/>
    <property type="molecule type" value="Genomic_DNA"/>
</dbReference>
<accession>A0A364RF48</accession>
<proteinExistence type="predicted"/>
<name>A0A364RF48_9BACT</name>
<evidence type="ECO:0000256" key="1">
    <source>
        <dbReference type="ARBA" id="ARBA00022553"/>
    </source>
</evidence>
<protein>
    <submittedName>
        <fullName evidence="5">Response regulator</fullName>
    </submittedName>
</protein>
<feature type="modified residue" description="4-aspartylphosphate" evidence="3">
    <location>
        <position position="88"/>
    </location>
</feature>
<feature type="domain" description="Response regulatory" evidence="4">
    <location>
        <begin position="39"/>
        <end position="155"/>
    </location>
</feature>
<keyword evidence="1 3" id="KW-0597">Phosphoprotein</keyword>
<reference evidence="5 6" key="1">
    <citation type="submission" date="2018-06" db="EMBL/GenBank/DDBJ databases">
        <authorList>
            <person name="Liu Z.-W."/>
        </authorList>
    </citation>
    <scope>NUCLEOTIDE SEQUENCE [LARGE SCALE GENOMIC DNA]</scope>
    <source>
        <strain evidence="5 6">2b14</strain>
    </source>
</reference>
<dbReference type="InterPro" id="IPR001789">
    <property type="entry name" value="Sig_transdc_resp-reg_receiver"/>
</dbReference>
<dbReference type="PANTHER" id="PTHR45339">
    <property type="entry name" value="HYBRID SIGNAL TRANSDUCTION HISTIDINE KINASE J"/>
    <property type="match status" value="1"/>
</dbReference>
<comment type="caution">
    <text evidence="5">The sequence shown here is derived from an EMBL/GenBank/DDBJ whole genome shotgun (WGS) entry which is preliminary data.</text>
</comment>
<sequence length="159" mass="17788">MLFLNQRHATPTNNLIMESSLHNPAQPNDVSKNELGNLRVLLAEDNEINQFLINTILESWNFTVDTVENGLLALEHLSQHTYDVVLMDIQMPEMGGYETITRIRASDTSISSIPIIALTAHTPGETAKCLSVGADAYLSKPFEPEDLYKLLQLHVKRTT</sequence>
<keyword evidence="6" id="KW-1185">Reference proteome</keyword>
<dbReference type="InterPro" id="IPR011006">
    <property type="entry name" value="CheY-like_superfamily"/>
</dbReference>
<dbReference type="Proteomes" id="UP000251692">
    <property type="component" value="Unassembled WGS sequence"/>
</dbReference>
<evidence type="ECO:0000259" key="4">
    <source>
        <dbReference type="PROSITE" id="PS50110"/>
    </source>
</evidence>
<evidence type="ECO:0000256" key="3">
    <source>
        <dbReference type="PROSITE-ProRule" id="PRU00169"/>
    </source>
</evidence>
<dbReference type="SMART" id="SM00448">
    <property type="entry name" value="REC"/>
    <property type="match status" value="1"/>
</dbReference>
<dbReference type="CDD" id="cd17546">
    <property type="entry name" value="REC_hyHK_CKI1_RcsC-like"/>
    <property type="match status" value="1"/>
</dbReference>
<dbReference type="Pfam" id="PF00072">
    <property type="entry name" value="Response_reg"/>
    <property type="match status" value="1"/>
</dbReference>
<keyword evidence="2" id="KW-0902">Two-component regulatory system</keyword>
<dbReference type="SUPFAM" id="SSF52172">
    <property type="entry name" value="CheY-like"/>
    <property type="match status" value="1"/>
</dbReference>
<evidence type="ECO:0000313" key="5">
    <source>
        <dbReference type="EMBL" id="RAU82978.1"/>
    </source>
</evidence>